<dbReference type="NCBIfam" id="TIGR00348">
    <property type="entry name" value="hsdR"/>
    <property type="match status" value="1"/>
</dbReference>
<dbReference type="Gene3D" id="1.20.58.910">
    <property type="match status" value="1"/>
</dbReference>
<dbReference type="Pfam" id="PF04313">
    <property type="entry name" value="HSDR_N"/>
    <property type="match status" value="1"/>
</dbReference>
<keyword evidence="14" id="KW-1185">Reference proteome</keyword>
<evidence type="ECO:0000256" key="10">
    <source>
        <dbReference type="ARBA" id="ARBA00023125"/>
    </source>
</evidence>
<evidence type="ECO:0000313" key="14">
    <source>
        <dbReference type="Proteomes" id="UP000198668"/>
    </source>
</evidence>
<dbReference type="Gene3D" id="3.90.1570.50">
    <property type="match status" value="1"/>
</dbReference>
<evidence type="ECO:0000256" key="2">
    <source>
        <dbReference type="ARBA" id="ARBA00008598"/>
    </source>
</evidence>
<keyword evidence="5 11" id="KW-0547">Nucleotide-binding</keyword>
<name>A0A1I3B486_9LACT</name>
<dbReference type="GO" id="GO:0003677">
    <property type="term" value="F:DNA binding"/>
    <property type="evidence" value="ECO:0007669"/>
    <property type="project" value="UniProtKB-KW"/>
</dbReference>
<dbReference type="GO" id="GO:0009307">
    <property type="term" value="P:DNA restriction-modification system"/>
    <property type="evidence" value="ECO:0007669"/>
    <property type="project" value="UniProtKB-KW"/>
</dbReference>
<dbReference type="PANTHER" id="PTHR30195:SF16">
    <property type="entry name" value="TYPE I RESTRICTION ENZYME ENDONUCLEASE SUBUNIT"/>
    <property type="match status" value="1"/>
</dbReference>
<evidence type="ECO:0000256" key="9">
    <source>
        <dbReference type="ARBA" id="ARBA00022840"/>
    </source>
</evidence>
<evidence type="ECO:0000256" key="3">
    <source>
        <dbReference type="ARBA" id="ARBA00011296"/>
    </source>
</evidence>
<dbReference type="InterPro" id="IPR004473">
    <property type="entry name" value="Restrct_endonuc_typeI_HsdR"/>
</dbReference>
<comment type="similarity">
    <text evidence="2 11">Belongs to the HsdR family.</text>
</comment>
<dbReference type="Proteomes" id="UP000198668">
    <property type="component" value="Unassembled WGS sequence"/>
</dbReference>
<protein>
    <recommendedName>
        <fullName evidence="11">Type I restriction enzyme endonuclease subunit</fullName>
        <shortName evidence="11">R protein</shortName>
        <ecNumber evidence="11">3.1.21.3</ecNumber>
    </recommendedName>
    <alternativeName>
        <fullName evidence="11">Type-1 restriction enzyme R protein</fullName>
    </alternativeName>
</protein>
<keyword evidence="4" id="KW-0540">Nuclease</keyword>
<comment type="subunit">
    <text evidence="3 11">The type I restriction/modification system is composed of three polypeptides R, M and S.</text>
</comment>
<dbReference type="EMBL" id="FOQE01000003">
    <property type="protein sequence ID" value="SFH56916.1"/>
    <property type="molecule type" value="Genomic_DNA"/>
</dbReference>
<dbReference type="PROSITE" id="PS51192">
    <property type="entry name" value="HELICASE_ATP_BIND_1"/>
    <property type="match status" value="1"/>
</dbReference>
<evidence type="ECO:0000256" key="7">
    <source>
        <dbReference type="ARBA" id="ARBA00022759"/>
    </source>
</evidence>
<dbReference type="InterPro" id="IPR040980">
    <property type="entry name" value="SWI2_SNF2"/>
</dbReference>
<organism evidence="13 14">
    <name type="scientific">Pisciglobus halotolerans</name>
    <dbReference type="NCBI Taxonomy" id="745365"/>
    <lineage>
        <taxon>Bacteria</taxon>
        <taxon>Bacillati</taxon>
        <taxon>Bacillota</taxon>
        <taxon>Bacilli</taxon>
        <taxon>Lactobacillales</taxon>
        <taxon>Carnobacteriaceae</taxon>
    </lineage>
</organism>
<evidence type="ECO:0000256" key="4">
    <source>
        <dbReference type="ARBA" id="ARBA00022722"/>
    </source>
</evidence>
<keyword evidence="6 11" id="KW-0680">Restriction system</keyword>
<evidence type="ECO:0000259" key="12">
    <source>
        <dbReference type="PROSITE" id="PS51192"/>
    </source>
</evidence>
<dbReference type="InterPro" id="IPR007409">
    <property type="entry name" value="Restrct_endonuc_type1_HsdR_N"/>
</dbReference>
<dbReference type="InterPro" id="IPR022625">
    <property type="entry name" value="TypeI_RM_Rsu_C"/>
</dbReference>
<evidence type="ECO:0000256" key="1">
    <source>
        <dbReference type="ARBA" id="ARBA00000851"/>
    </source>
</evidence>
<dbReference type="GO" id="GO:0005524">
    <property type="term" value="F:ATP binding"/>
    <property type="evidence" value="ECO:0007669"/>
    <property type="project" value="UniProtKB-KW"/>
</dbReference>
<dbReference type="SUPFAM" id="SSF52540">
    <property type="entry name" value="P-loop containing nucleoside triphosphate hydrolases"/>
    <property type="match status" value="2"/>
</dbReference>
<dbReference type="CDD" id="cd22332">
    <property type="entry name" value="HsdR_N"/>
    <property type="match status" value="1"/>
</dbReference>
<keyword evidence="7" id="KW-0255">Endonuclease</keyword>
<evidence type="ECO:0000313" key="13">
    <source>
        <dbReference type="EMBL" id="SFH56916.1"/>
    </source>
</evidence>
<dbReference type="AlphaFoldDB" id="A0A1I3B486"/>
<comment type="function">
    <text evidence="11">Subunit R is required for both nuclease and ATPase activities, but not for modification.</text>
</comment>
<dbReference type="Pfam" id="PF22679">
    <property type="entry name" value="T1R_D3-like"/>
    <property type="match status" value="1"/>
</dbReference>
<proteinExistence type="inferred from homology"/>
<evidence type="ECO:0000256" key="6">
    <source>
        <dbReference type="ARBA" id="ARBA00022747"/>
    </source>
</evidence>
<evidence type="ECO:0000256" key="8">
    <source>
        <dbReference type="ARBA" id="ARBA00022801"/>
    </source>
</evidence>
<evidence type="ECO:0000256" key="5">
    <source>
        <dbReference type="ARBA" id="ARBA00022741"/>
    </source>
</evidence>
<dbReference type="EC" id="3.1.21.3" evidence="11"/>
<dbReference type="InterPro" id="IPR014001">
    <property type="entry name" value="Helicase_ATP-bd"/>
</dbReference>
<sequence length="1022" mass="118160">MAVKSTPEATLENNLIKQLVSGVSQWTYRKDLRTEEDLWANFREKLENNNQDLLDGVPLTEQEFHQIKNQLNFVNFYEAAKWLAGENGVAKVQVQREDASLGTIRLRVLNRQDVAGGISSYEVINQFESSKKTFEDLNRRFDVTLLINGLPMIHIELKNRNHPYMDAFRQIKKYLKEGKFTGIYSSLQMFVITNGTDTRYIATALDTKLNEQFLTSWVDKENKPVDDYLTFAREVLSIPQAHKMVTQYTVLDSERKSLILLRPYQIHAIEAVKEASKRQESGYVWHTTGSGKTLTSYKVARNLLQISSIQKTIFIVDRVDLDQQTTSSFTSYAENDVIEIDETDNVRDLIKKLLSPDRTVIVTTIQKLNYVMKRYRGKEETKNYQKLTQLKVAFVVDECHRAVSSQKRQELEQFFVFSLWYGFTGTPIFAENAKQAMGNLPRTTNQQYGRRLHEYTVKEAIHDKAVLGFQVEYNSTLSEEELDQTILALSREGQLDIDAMELPDKEAWLPETVYEDERHMLQVIHSIVNKSRKKLGFQKGSGQTYEAILTTSSIAKARRYYDLFKKVKAGETELQISEATKRVLPDFPKVAITYSISENEETSIGDQTKMKEVLRDYNETFGTSYTMETIRAYNGNVNERLARKKERYASRSEQLDIVIVVNRLLTGFDAPSLSTLFIDRPPMKPHDLIQAFSRTNRLFDKAKKYGQIVTFQKPKTFEEKVKEALVLYSNGGENEVLAPTWNEAKQAFLEAIKELRKITADPDEVDLNNIPLLKKFAKAYQKLDRTFSSIQVYSEFDEQQLGSVFPIHFEEIESFQGKYKNALEAIKIDASGIDGGKGEDPEIDIEYELESIKTEEINYEYILTLIQSFVPSGNDEYELIPNRDEKAAAEVDRYIDDLGKSNQKLSGLMKELWHNIQDDPEGYRNQNISVLLENMKQSTSYELIEDFAQKWHVDEENLEFVVFNYNENREKQNGEAELKATSDYNKYKENTDQPVSKLKYWKSVRNDLDDLVKTEILPLQKK</sequence>
<dbReference type="GO" id="GO:0009035">
    <property type="term" value="F:type I site-specific deoxyribonuclease activity"/>
    <property type="evidence" value="ECO:0007669"/>
    <property type="project" value="UniProtKB-EC"/>
</dbReference>
<accession>A0A1I3B486</accession>
<dbReference type="InterPro" id="IPR027417">
    <property type="entry name" value="P-loop_NTPase"/>
</dbReference>
<dbReference type="RefSeq" id="WP_092091174.1">
    <property type="nucleotide sequence ID" value="NZ_FOQE01000003.1"/>
</dbReference>
<dbReference type="Pfam" id="PF18766">
    <property type="entry name" value="SWI2_SNF2"/>
    <property type="match status" value="1"/>
</dbReference>
<dbReference type="InterPro" id="IPR055180">
    <property type="entry name" value="HsdR_RecA-like_helicase_dom_2"/>
</dbReference>
<dbReference type="CDD" id="cd18800">
    <property type="entry name" value="SF2_C_EcoR124I-like"/>
    <property type="match status" value="1"/>
</dbReference>
<reference evidence="13 14" key="1">
    <citation type="submission" date="2016-10" db="EMBL/GenBank/DDBJ databases">
        <authorList>
            <person name="de Groot N.N."/>
        </authorList>
    </citation>
    <scope>NUCLEOTIDE SEQUENCE [LARGE SCALE GENOMIC DNA]</scope>
    <source>
        <strain evidence="13 14">DSM 27630</strain>
    </source>
</reference>
<keyword evidence="9 11" id="KW-0067">ATP-binding</keyword>
<keyword evidence="10 11" id="KW-0238">DNA-binding</keyword>
<feature type="domain" description="Helicase ATP-binding" evidence="12">
    <location>
        <begin position="273"/>
        <end position="428"/>
    </location>
</feature>
<keyword evidence="8 11" id="KW-0378">Hydrolase</keyword>
<dbReference type="OrthoDB" id="9758243at2"/>
<dbReference type="SMART" id="SM00487">
    <property type="entry name" value="DEXDc"/>
    <property type="match status" value="1"/>
</dbReference>
<evidence type="ECO:0000256" key="11">
    <source>
        <dbReference type="RuleBase" id="RU364115"/>
    </source>
</evidence>
<dbReference type="Pfam" id="PF12008">
    <property type="entry name" value="EcoR124_C"/>
    <property type="match status" value="1"/>
</dbReference>
<dbReference type="InterPro" id="IPR051268">
    <property type="entry name" value="Type-I_R_enzyme_R_subunit"/>
</dbReference>
<dbReference type="Gene3D" id="3.40.50.300">
    <property type="entry name" value="P-loop containing nucleotide triphosphate hydrolases"/>
    <property type="match status" value="2"/>
</dbReference>
<gene>
    <name evidence="13" type="ORF">SAMN04489868_103112</name>
</gene>
<dbReference type="PANTHER" id="PTHR30195">
    <property type="entry name" value="TYPE I SITE-SPECIFIC DEOXYRIBONUCLEASE PROTEIN SUBUNIT M AND R"/>
    <property type="match status" value="1"/>
</dbReference>
<comment type="catalytic activity">
    <reaction evidence="1 11">
        <text>Endonucleolytic cleavage of DNA to give random double-stranded fragments with terminal 5'-phosphates, ATP is simultaneously hydrolyzed.</text>
        <dbReference type="EC" id="3.1.21.3"/>
    </reaction>
</comment>